<evidence type="ECO:0000313" key="5">
    <source>
        <dbReference type="Proteomes" id="UP000509568"/>
    </source>
</evidence>
<feature type="repeat" description="TPR" evidence="3">
    <location>
        <begin position="181"/>
        <end position="214"/>
    </location>
</feature>
<feature type="repeat" description="TPR" evidence="3">
    <location>
        <begin position="147"/>
        <end position="180"/>
    </location>
</feature>
<dbReference type="KEGG" id="pez:HWQ56_07320"/>
<dbReference type="InterPro" id="IPR051685">
    <property type="entry name" value="Ycf3/AcsC/BcsC/TPR_MFPF"/>
</dbReference>
<dbReference type="PROSITE" id="PS50293">
    <property type="entry name" value="TPR_REGION"/>
    <property type="match status" value="1"/>
</dbReference>
<dbReference type="Gene3D" id="3.40.50.2000">
    <property type="entry name" value="Glycogen Phosphorylase B"/>
    <property type="match status" value="1"/>
</dbReference>
<evidence type="ECO:0000256" key="3">
    <source>
        <dbReference type="PROSITE-ProRule" id="PRU00339"/>
    </source>
</evidence>
<keyword evidence="2 3" id="KW-0802">TPR repeat</keyword>
<sequence length="545" mass="62312">MQSRTRQAEIQRISSALALAEKSQDSNTQLKLYQELARLAPNTALVHAQIAHLLFERELEQEAAQHVEVALAQPHDLKVDRLVFQHMCKLARYTAQVEQARAWFNEQPNLWRFKLLHEALNRIDAKEEMEALIHQVLEQPLQPAEQSQVLTLLAQLYFSQARYHDAIGCYQLGLELNPGNQTQLFNLAGSLEHVGRYEEAFKYYQKVLEIDPEHPGTHNNISLIMLRLGQFQQGWQHNEWRWKASQPEHAQHFSIPRWQGEPLEGKTLLVWAEQGIGDHIMFASMLKELQARGGTLHYEIYARLDELFKRSFEGVNFLRRDVQGEEQIEGKRMFKQSWPRADFQIPIGSLGGIFRNDLASFGAGTAFLTPDPEACAAYREKYARLFPGKRLIGLSWRGGKTMQTERQSRRAQVQDLLPLTALSNVQFIDLQYDSSPEEIAQMQAAGLPIYHDDTVDARLDMDPQASQVSVLDAVISVDNTAVHLAGALGIPTYVLVQLNPNFRWGMKEGRTYWYNSVQLFHNPALMGWQDPLGRIIQTLKTDGIV</sequence>
<accession>A0A7D5GZG6</accession>
<gene>
    <name evidence="4" type="ORF">HWQ56_07320</name>
</gene>
<reference evidence="4 5" key="1">
    <citation type="submission" date="2020-06" db="EMBL/GenBank/DDBJ databases">
        <title>Pseudomonas eucalypticola sp. nov., an endophyte of Eucalyptus dunnii leaves with biocontrol ability of eucalyptus leaf blight.</title>
        <authorList>
            <person name="Liu Y."/>
            <person name="Song Z."/>
            <person name="Zeng H."/>
            <person name="Lu M."/>
            <person name="Wang X."/>
            <person name="Lian X."/>
            <person name="Zhang Q."/>
        </authorList>
    </citation>
    <scope>NUCLEOTIDE SEQUENCE [LARGE SCALE GENOMIC DNA]</scope>
    <source>
        <strain evidence="4 5">NP-1</strain>
    </source>
</reference>
<name>A0A7D5GZG6_9PSED</name>
<evidence type="ECO:0000256" key="1">
    <source>
        <dbReference type="ARBA" id="ARBA00022737"/>
    </source>
</evidence>
<keyword evidence="1" id="KW-0677">Repeat</keyword>
<dbReference type="InterPro" id="IPR011990">
    <property type="entry name" value="TPR-like_helical_dom_sf"/>
</dbReference>
<dbReference type="AlphaFoldDB" id="A0A7D5GZG6"/>
<evidence type="ECO:0000313" key="4">
    <source>
        <dbReference type="EMBL" id="QKZ03607.1"/>
    </source>
</evidence>
<dbReference type="Proteomes" id="UP000509568">
    <property type="component" value="Chromosome"/>
</dbReference>
<dbReference type="Gene3D" id="1.25.40.10">
    <property type="entry name" value="Tetratricopeptide repeat domain"/>
    <property type="match status" value="1"/>
</dbReference>
<organism evidence="4 5">
    <name type="scientific">Pseudomonas eucalypticola</name>
    <dbReference type="NCBI Taxonomy" id="2599595"/>
    <lineage>
        <taxon>Bacteria</taxon>
        <taxon>Pseudomonadati</taxon>
        <taxon>Pseudomonadota</taxon>
        <taxon>Gammaproteobacteria</taxon>
        <taxon>Pseudomonadales</taxon>
        <taxon>Pseudomonadaceae</taxon>
        <taxon>Pseudomonas</taxon>
    </lineage>
</organism>
<dbReference type="SUPFAM" id="SSF48452">
    <property type="entry name" value="TPR-like"/>
    <property type="match status" value="1"/>
</dbReference>
<dbReference type="PANTHER" id="PTHR44943">
    <property type="entry name" value="CELLULOSE SYNTHASE OPERON PROTEIN C"/>
    <property type="match status" value="1"/>
</dbReference>
<dbReference type="Pfam" id="PF00515">
    <property type="entry name" value="TPR_1"/>
    <property type="match status" value="1"/>
</dbReference>
<proteinExistence type="predicted"/>
<dbReference type="PROSITE" id="PS50005">
    <property type="entry name" value="TPR"/>
    <property type="match status" value="2"/>
</dbReference>
<keyword evidence="5" id="KW-1185">Reference proteome</keyword>
<protein>
    <submittedName>
        <fullName evidence="4">Tetratricopeptide repeat protein</fullName>
    </submittedName>
</protein>
<dbReference type="InterPro" id="IPR019734">
    <property type="entry name" value="TPR_rpt"/>
</dbReference>
<dbReference type="EMBL" id="CP056030">
    <property type="protein sequence ID" value="QKZ03607.1"/>
    <property type="molecule type" value="Genomic_DNA"/>
</dbReference>
<dbReference type="PANTHER" id="PTHR44943:SF8">
    <property type="entry name" value="TPR REPEAT-CONTAINING PROTEIN MJ0263"/>
    <property type="match status" value="1"/>
</dbReference>
<dbReference type="RefSeq" id="WP_176570117.1">
    <property type="nucleotide sequence ID" value="NZ_CP056030.1"/>
</dbReference>
<dbReference type="SUPFAM" id="SSF53756">
    <property type="entry name" value="UDP-Glycosyltransferase/glycogen phosphorylase"/>
    <property type="match status" value="1"/>
</dbReference>
<evidence type="ECO:0000256" key="2">
    <source>
        <dbReference type="ARBA" id="ARBA00022803"/>
    </source>
</evidence>
<dbReference type="SMART" id="SM00028">
    <property type="entry name" value="TPR"/>
    <property type="match status" value="2"/>
</dbReference>
<dbReference type="Pfam" id="PF13181">
    <property type="entry name" value="TPR_8"/>
    <property type="match status" value="1"/>
</dbReference>